<name>A0A6P5M4R3_PHACI</name>
<dbReference type="RefSeq" id="XP_020864818.1">
    <property type="nucleotide sequence ID" value="XM_021009159.1"/>
</dbReference>
<keyword evidence="1" id="KW-1185">Reference proteome</keyword>
<evidence type="ECO:0000313" key="2">
    <source>
        <dbReference type="RefSeq" id="XP_020864818.1"/>
    </source>
</evidence>
<evidence type="ECO:0000313" key="1">
    <source>
        <dbReference type="Proteomes" id="UP000515140"/>
    </source>
</evidence>
<gene>
    <name evidence="2" type="primary">LOC110223550</name>
</gene>
<dbReference type="KEGG" id="pcw:110223550"/>
<dbReference type="Proteomes" id="UP000515140">
    <property type="component" value="Unplaced"/>
</dbReference>
<protein>
    <submittedName>
        <fullName evidence="2">Uncharacterized protein LOC110223550 isoform X1</fullName>
    </submittedName>
</protein>
<dbReference type="AlphaFoldDB" id="A0A6P5M4R3"/>
<dbReference type="GeneID" id="110223550"/>
<sequence>MKTLRERKTRLRALDLENLRNQYEWLIEEGKNECFDERHVNLLKAQVMQLQRQIVLLTEGLSSWAALLLELNEALNPLSEKLRSFLDCSSPTCEVPVARSELKQMIKMCQVLQSKLQKNYQATGIAELALPWLMFRKNFTKPTVTLLDLCYGKMDNLNLQYVSALETKLSQLYRHLHGMRQTLNFILAPGQGSHKQSLQVLPIVVYSRLINQMKRCNQSLEECCSDLLILTLIVPSAPWINDQQAEVNFHRSIYNLQIKYTKAVFEGIKQDYHSFLANVDGVLCSPLRDILSSYINLTSEPSDAAFKNFLAILKNNAKQIQEAVDTLTPSQNLQHEGDEALSKLGRVFPFFRAVLQRLW</sequence>
<accession>A0A6P5M4R3</accession>
<dbReference type="InParanoid" id="A0A6P5M4R3"/>
<organism evidence="1 2">
    <name type="scientific">Phascolarctos cinereus</name>
    <name type="common">Koala</name>
    <dbReference type="NCBI Taxonomy" id="38626"/>
    <lineage>
        <taxon>Eukaryota</taxon>
        <taxon>Metazoa</taxon>
        <taxon>Chordata</taxon>
        <taxon>Craniata</taxon>
        <taxon>Vertebrata</taxon>
        <taxon>Euteleostomi</taxon>
        <taxon>Mammalia</taxon>
        <taxon>Metatheria</taxon>
        <taxon>Diprotodontia</taxon>
        <taxon>Phascolarctidae</taxon>
        <taxon>Phascolarctos</taxon>
    </lineage>
</organism>
<reference evidence="2" key="1">
    <citation type="submission" date="2025-08" db="UniProtKB">
        <authorList>
            <consortium name="RefSeq"/>
        </authorList>
    </citation>
    <scope>IDENTIFICATION</scope>
    <source>
        <tissue evidence="2">Spleen</tissue>
    </source>
</reference>
<proteinExistence type="predicted"/>